<dbReference type="KEGG" id="ptaw:DW352_20915"/>
<dbReference type="EMBL" id="CP031417">
    <property type="protein sequence ID" value="AXK82767.1"/>
    <property type="molecule type" value="Genomic_DNA"/>
</dbReference>
<organism evidence="5 6">
    <name type="scientific">Pseudolabrys taiwanensis</name>
    <dbReference type="NCBI Taxonomy" id="331696"/>
    <lineage>
        <taxon>Bacteria</taxon>
        <taxon>Pseudomonadati</taxon>
        <taxon>Pseudomonadota</taxon>
        <taxon>Alphaproteobacteria</taxon>
        <taxon>Hyphomicrobiales</taxon>
        <taxon>Xanthobacteraceae</taxon>
        <taxon>Pseudolabrys</taxon>
    </lineage>
</organism>
<dbReference type="GO" id="GO:0003677">
    <property type="term" value="F:DNA binding"/>
    <property type="evidence" value="ECO:0007669"/>
    <property type="project" value="UniProtKB-KW"/>
</dbReference>
<dbReference type="Pfam" id="PF12840">
    <property type="entry name" value="HTH_20"/>
    <property type="match status" value="1"/>
</dbReference>
<sequence>MAPKKKHALTDQQFTRIARALAEPRRYEILKAIGTCEGAMACSALNEAHKISAATLSHHMKELETAGLIEIVREGKFANLLLKRDVLHAYLDRLAEI</sequence>
<dbReference type="InterPro" id="IPR036390">
    <property type="entry name" value="WH_DNA-bd_sf"/>
</dbReference>
<dbReference type="PANTHER" id="PTHR43132">
    <property type="entry name" value="ARSENICAL RESISTANCE OPERON REPRESSOR ARSR-RELATED"/>
    <property type="match status" value="1"/>
</dbReference>
<keyword evidence="6" id="KW-1185">Reference proteome</keyword>
<keyword evidence="1" id="KW-0805">Transcription regulation</keyword>
<dbReference type="InterPro" id="IPR011991">
    <property type="entry name" value="ArsR-like_HTH"/>
</dbReference>
<gene>
    <name evidence="5" type="ORF">DW352_20915</name>
</gene>
<evidence type="ECO:0000256" key="2">
    <source>
        <dbReference type="ARBA" id="ARBA00023125"/>
    </source>
</evidence>
<accession>A0A346A0S0</accession>
<dbReference type="InterPro" id="IPR051011">
    <property type="entry name" value="Metal_resp_trans_reg"/>
</dbReference>
<dbReference type="PANTHER" id="PTHR43132:SF2">
    <property type="entry name" value="ARSENICAL RESISTANCE OPERON REPRESSOR ARSR-RELATED"/>
    <property type="match status" value="1"/>
</dbReference>
<reference evidence="5 6" key="1">
    <citation type="submission" date="2018-07" db="EMBL/GenBank/DDBJ databases">
        <authorList>
            <person name="Quirk P.G."/>
            <person name="Krulwich T.A."/>
        </authorList>
    </citation>
    <scope>NUCLEOTIDE SEQUENCE [LARGE SCALE GENOMIC DNA]</scope>
    <source>
        <strain evidence="5 6">CC-BB4</strain>
    </source>
</reference>
<dbReference type="InterPro" id="IPR001845">
    <property type="entry name" value="HTH_ArsR_DNA-bd_dom"/>
</dbReference>
<dbReference type="Gene3D" id="1.10.10.10">
    <property type="entry name" value="Winged helix-like DNA-binding domain superfamily/Winged helix DNA-binding domain"/>
    <property type="match status" value="1"/>
</dbReference>
<keyword evidence="3" id="KW-0804">Transcription</keyword>
<dbReference type="CDD" id="cd00090">
    <property type="entry name" value="HTH_ARSR"/>
    <property type="match status" value="1"/>
</dbReference>
<evidence type="ECO:0000313" key="6">
    <source>
        <dbReference type="Proteomes" id="UP000254889"/>
    </source>
</evidence>
<dbReference type="RefSeq" id="WP_115693146.1">
    <property type="nucleotide sequence ID" value="NZ_CP031417.1"/>
</dbReference>
<name>A0A346A0S0_9HYPH</name>
<evidence type="ECO:0000256" key="1">
    <source>
        <dbReference type="ARBA" id="ARBA00023015"/>
    </source>
</evidence>
<dbReference type="OrthoDB" id="7192471at2"/>
<dbReference type="GO" id="GO:0003700">
    <property type="term" value="F:DNA-binding transcription factor activity"/>
    <property type="evidence" value="ECO:0007669"/>
    <property type="project" value="InterPro"/>
</dbReference>
<feature type="domain" description="HTH arsR-type" evidence="4">
    <location>
        <begin position="6"/>
        <end position="97"/>
    </location>
</feature>
<evidence type="ECO:0000259" key="4">
    <source>
        <dbReference type="PROSITE" id="PS50987"/>
    </source>
</evidence>
<dbReference type="PRINTS" id="PR00778">
    <property type="entry name" value="HTHARSR"/>
</dbReference>
<evidence type="ECO:0000256" key="3">
    <source>
        <dbReference type="ARBA" id="ARBA00023163"/>
    </source>
</evidence>
<dbReference type="InterPro" id="IPR036388">
    <property type="entry name" value="WH-like_DNA-bd_sf"/>
</dbReference>
<dbReference type="SUPFAM" id="SSF46785">
    <property type="entry name" value="Winged helix' DNA-binding domain"/>
    <property type="match status" value="1"/>
</dbReference>
<protein>
    <submittedName>
        <fullName evidence="5">ArsR family transcriptional regulator</fullName>
    </submittedName>
</protein>
<dbReference type="PROSITE" id="PS50987">
    <property type="entry name" value="HTH_ARSR_2"/>
    <property type="match status" value="1"/>
</dbReference>
<evidence type="ECO:0000313" key="5">
    <source>
        <dbReference type="EMBL" id="AXK82767.1"/>
    </source>
</evidence>
<dbReference type="AlphaFoldDB" id="A0A346A0S0"/>
<dbReference type="Proteomes" id="UP000254889">
    <property type="component" value="Chromosome"/>
</dbReference>
<keyword evidence="2" id="KW-0238">DNA-binding</keyword>
<proteinExistence type="predicted"/>
<dbReference type="SMART" id="SM00418">
    <property type="entry name" value="HTH_ARSR"/>
    <property type="match status" value="1"/>
</dbReference>